<feature type="domain" description="C2H2-type" evidence="8">
    <location>
        <begin position="189"/>
        <end position="218"/>
    </location>
</feature>
<dbReference type="EnsemblMetazoa" id="BGLB006911-RB">
    <property type="protein sequence ID" value="BGLB006911-PB"/>
    <property type="gene ID" value="BGLB006911"/>
</dbReference>
<dbReference type="Gene3D" id="3.30.160.60">
    <property type="entry name" value="Classic Zinc Finger"/>
    <property type="match status" value="3"/>
</dbReference>
<dbReference type="PANTHER" id="PTHR23235">
    <property type="entry name" value="KRUEPPEL-LIKE TRANSCRIPTION FACTOR"/>
    <property type="match status" value="1"/>
</dbReference>
<feature type="domain" description="C2H2-type" evidence="8">
    <location>
        <begin position="219"/>
        <end position="246"/>
    </location>
</feature>
<dbReference type="Proteomes" id="UP001165740">
    <property type="component" value="Chromosome 1"/>
</dbReference>
<dbReference type="RefSeq" id="XP_013079197.1">
    <property type="nucleotide sequence ID" value="XM_013223743.2"/>
</dbReference>
<dbReference type="SMART" id="SM00355">
    <property type="entry name" value="ZnF_C2H2"/>
    <property type="match status" value="3"/>
</dbReference>
<dbReference type="GO" id="GO:0000981">
    <property type="term" value="F:DNA-binding transcription factor activity, RNA polymerase II-specific"/>
    <property type="evidence" value="ECO:0007669"/>
    <property type="project" value="TreeGrafter"/>
</dbReference>
<dbReference type="Pfam" id="PF00096">
    <property type="entry name" value="zf-C2H2"/>
    <property type="match status" value="3"/>
</dbReference>
<dbReference type="GO" id="GO:0000978">
    <property type="term" value="F:RNA polymerase II cis-regulatory region sequence-specific DNA binding"/>
    <property type="evidence" value="ECO:0007669"/>
    <property type="project" value="TreeGrafter"/>
</dbReference>
<keyword evidence="11" id="KW-1185">Reference proteome</keyword>
<accession>A0A2C9JRJ1</accession>
<dbReference type="SUPFAM" id="SSF57667">
    <property type="entry name" value="beta-beta-alpha zinc fingers"/>
    <property type="match status" value="2"/>
</dbReference>
<evidence type="ECO:0000256" key="7">
    <source>
        <dbReference type="PROSITE-ProRule" id="PRU00042"/>
    </source>
</evidence>
<dbReference type="PANTHER" id="PTHR23235:SF120">
    <property type="entry name" value="KRUPPEL-LIKE FACTOR 15"/>
    <property type="match status" value="1"/>
</dbReference>
<sequence>MNFMMALKENIRSINFDLDIDTRMAAQCLLAMSNRQSDHTYVLTCDPPMFSSTDNALCDVKQESMDLHEENQGRRPDFLPVMDNMSANLVARILTDLKTIKQDNNYHEDFNLTVSESSSLSPFEVSSGTKIGTTTPTLDQRLMHDAFVKANSIHGKKIHTCAYPGCGKSYNKSSHLKSHIRTHTGERPFECNWDGCEKRFARSDELTRHKRTHTGEKNFQCPMCDKRFMRSDHLKKHAKRHALFNPSMIQTEVRHSTPTHFHGNTSQHYKVITEEQDFYSDGRSHESNSSPLAAL</sequence>
<evidence type="ECO:0000256" key="5">
    <source>
        <dbReference type="ARBA" id="ARBA00022833"/>
    </source>
</evidence>
<dbReference type="Proteomes" id="UP000076420">
    <property type="component" value="Unassembled WGS sequence"/>
</dbReference>
<dbReference type="GO" id="GO:0005634">
    <property type="term" value="C:nucleus"/>
    <property type="evidence" value="ECO:0007669"/>
    <property type="project" value="UniProtKB-SubCell"/>
</dbReference>
<keyword evidence="6" id="KW-0539">Nucleus</keyword>
<name>A0A2C9JRJ1_BIOGL</name>
<evidence type="ECO:0000313" key="9">
    <source>
        <dbReference type="EnsemblMetazoa" id="BGLB006911-PB"/>
    </source>
</evidence>
<dbReference type="OMA" id="HTYVLTC"/>
<protein>
    <submittedName>
        <fullName evidence="12">Krueppel-like factor 9</fullName>
    </submittedName>
</protein>
<dbReference type="GeneID" id="106065017"/>
<evidence type="ECO:0000256" key="2">
    <source>
        <dbReference type="ARBA" id="ARBA00022723"/>
    </source>
</evidence>
<proteinExistence type="predicted"/>
<dbReference type="InterPro" id="IPR036236">
    <property type="entry name" value="Znf_C2H2_sf"/>
</dbReference>
<dbReference type="OrthoDB" id="6365676at2759"/>
<keyword evidence="3" id="KW-0677">Repeat</keyword>
<dbReference type="STRING" id="6526.A0A2C9JRJ1"/>
<keyword evidence="2" id="KW-0479">Metal-binding</keyword>
<feature type="domain" description="C2H2-type" evidence="8">
    <location>
        <begin position="159"/>
        <end position="188"/>
    </location>
</feature>
<evidence type="ECO:0000256" key="6">
    <source>
        <dbReference type="ARBA" id="ARBA00023242"/>
    </source>
</evidence>
<dbReference type="GO" id="GO:0008270">
    <property type="term" value="F:zinc ion binding"/>
    <property type="evidence" value="ECO:0007669"/>
    <property type="project" value="UniProtKB-KW"/>
</dbReference>
<evidence type="ECO:0000256" key="3">
    <source>
        <dbReference type="ARBA" id="ARBA00022737"/>
    </source>
</evidence>
<organism evidence="9 10">
    <name type="scientific">Biomphalaria glabrata</name>
    <name type="common">Bloodfluke planorb</name>
    <name type="synonym">Freshwater snail</name>
    <dbReference type="NCBI Taxonomy" id="6526"/>
    <lineage>
        <taxon>Eukaryota</taxon>
        <taxon>Metazoa</taxon>
        <taxon>Spiralia</taxon>
        <taxon>Lophotrochozoa</taxon>
        <taxon>Mollusca</taxon>
        <taxon>Gastropoda</taxon>
        <taxon>Heterobranchia</taxon>
        <taxon>Euthyneura</taxon>
        <taxon>Panpulmonata</taxon>
        <taxon>Hygrophila</taxon>
        <taxon>Lymnaeoidea</taxon>
        <taxon>Planorbidae</taxon>
        <taxon>Biomphalaria</taxon>
    </lineage>
</organism>
<gene>
    <name evidence="9" type="primary">106065017</name>
    <name evidence="12" type="synonym">LOC106065017</name>
</gene>
<dbReference type="VEuPathDB" id="VectorBase:BGLB006911"/>
<reference evidence="12" key="2">
    <citation type="submission" date="2025-04" db="UniProtKB">
        <authorList>
            <consortium name="RefSeq"/>
        </authorList>
    </citation>
    <scope>IDENTIFICATION</scope>
</reference>
<comment type="subcellular location">
    <subcellularLocation>
        <location evidence="1">Nucleus</location>
    </subcellularLocation>
</comment>
<keyword evidence="4 7" id="KW-0863">Zinc-finger</keyword>
<evidence type="ECO:0000256" key="4">
    <source>
        <dbReference type="ARBA" id="ARBA00022771"/>
    </source>
</evidence>
<dbReference type="FunFam" id="3.30.160.60:FF:000018">
    <property type="entry name" value="Krueppel-like factor 15"/>
    <property type="match status" value="1"/>
</dbReference>
<evidence type="ECO:0000259" key="8">
    <source>
        <dbReference type="PROSITE" id="PS50157"/>
    </source>
</evidence>
<dbReference type="PROSITE" id="PS00028">
    <property type="entry name" value="ZINC_FINGER_C2H2_1"/>
    <property type="match status" value="3"/>
</dbReference>
<evidence type="ECO:0000313" key="10">
    <source>
        <dbReference type="Proteomes" id="UP000076420"/>
    </source>
</evidence>
<dbReference type="PROSITE" id="PS50157">
    <property type="entry name" value="ZINC_FINGER_C2H2_2"/>
    <property type="match status" value="3"/>
</dbReference>
<dbReference type="VEuPathDB" id="VectorBase:BGLAX_038796"/>
<dbReference type="KEGG" id="bgt:106065017"/>
<dbReference type="InterPro" id="IPR013087">
    <property type="entry name" value="Znf_C2H2_type"/>
</dbReference>
<keyword evidence="5" id="KW-0862">Zinc</keyword>
<dbReference type="FunFam" id="3.30.160.60:FF:000926">
    <property type="entry name" value="Kruppel like factor 13"/>
    <property type="match status" value="1"/>
</dbReference>
<reference evidence="9" key="1">
    <citation type="submission" date="2020-05" db="UniProtKB">
        <authorList>
            <consortium name="EnsemblMetazoa"/>
        </authorList>
    </citation>
    <scope>IDENTIFICATION</scope>
    <source>
        <strain evidence="9">BB02</strain>
    </source>
</reference>
<dbReference type="FunFam" id="3.30.160.60:FF:000125">
    <property type="entry name" value="Putative zinc finger protein 143"/>
    <property type="match status" value="1"/>
</dbReference>
<evidence type="ECO:0000313" key="11">
    <source>
        <dbReference type="Proteomes" id="UP001165740"/>
    </source>
</evidence>
<evidence type="ECO:0000313" key="12">
    <source>
        <dbReference type="RefSeq" id="XP_013079197.1"/>
    </source>
</evidence>
<evidence type="ECO:0000256" key="1">
    <source>
        <dbReference type="ARBA" id="ARBA00004123"/>
    </source>
</evidence>
<dbReference type="AlphaFoldDB" id="A0A2C9JRJ1"/>